<gene>
    <name evidence="5" type="ORF">Poli38472_007952</name>
</gene>
<comment type="similarity">
    <text evidence="1">Belongs to the ADIP family.</text>
</comment>
<dbReference type="PANTHER" id="PTHR47057">
    <property type="entry name" value="AFADIN/ALPHA-ACTININ-BINDING"/>
    <property type="match status" value="1"/>
</dbReference>
<evidence type="ECO:0000256" key="2">
    <source>
        <dbReference type="ARBA" id="ARBA00023054"/>
    </source>
</evidence>
<dbReference type="InterPro" id="IPR021622">
    <property type="entry name" value="Afadin/alpha-actinin-bd"/>
</dbReference>
<dbReference type="OrthoDB" id="72253at2759"/>
<evidence type="ECO:0000256" key="3">
    <source>
        <dbReference type="SAM" id="Coils"/>
    </source>
</evidence>
<protein>
    <submittedName>
        <fullName evidence="5">Uncharacterized protein</fullName>
    </submittedName>
</protein>
<organism evidence="5 6">
    <name type="scientific">Pythium oligandrum</name>
    <name type="common">Mycoparasitic fungus</name>
    <dbReference type="NCBI Taxonomy" id="41045"/>
    <lineage>
        <taxon>Eukaryota</taxon>
        <taxon>Sar</taxon>
        <taxon>Stramenopiles</taxon>
        <taxon>Oomycota</taxon>
        <taxon>Peronosporomycetes</taxon>
        <taxon>Pythiales</taxon>
        <taxon>Pythiaceae</taxon>
        <taxon>Pythium</taxon>
    </lineage>
</organism>
<name>A0A8K1FIS3_PYTOL</name>
<dbReference type="PANTHER" id="PTHR47057:SF1">
    <property type="entry name" value="AFADIN_ALPHA-ACTININ-BINDING PROTEIN"/>
    <property type="match status" value="1"/>
</dbReference>
<evidence type="ECO:0000313" key="6">
    <source>
        <dbReference type="Proteomes" id="UP000794436"/>
    </source>
</evidence>
<evidence type="ECO:0000256" key="1">
    <source>
        <dbReference type="ARBA" id="ARBA00009291"/>
    </source>
</evidence>
<reference evidence="5" key="1">
    <citation type="submission" date="2019-03" db="EMBL/GenBank/DDBJ databases">
        <title>Long read genome sequence of the mycoparasitic Pythium oligandrum ATCC 38472 isolated from sugarbeet rhizosphere.</title>
        <authorList>
            <person name="Gaulin E."/>
        </authorList>
    </citation>
    <scope>NUCLEOTIDE SEQUENCE</scope>
    <source>
        <strain evidence="5">ATCC 38472_TT</strain>
    </source>
</reference>
<evidence type="ECO:0000313" key="5">
    <source>
        <dbReference type="EMBL" id="TMW65310.1"/>
    </source>
</evidence>
<feature type="region of interest" description="Disordered" evidence="4">
    <location>
        <begin position="26"/>
        <end position="51"/>
    </location>
</feature>
<proteinExistence type="inferred from homology"/>
<feature type="coiled-coil region" evidence="3">
    <location>
        <begin position="302"/>
        <end position="336"/>
    </location>
</feature>
<feature type="coiled-coil region" evidence="3">
    <location>
        <begin position="167"/>
        <end position="261"/>
    </location>
</feature>
<dbReference type="EMBL" id="SPLM01000037">
    <property type="protein sequence ID" value="TMW65310.1"/>
    <property type="molecule type" value="Genomic_DNA"/>
</dbReference>
<keyword evidence="6" id="KW-1185">Reference proteome</keyword>
<feature type="region of interest" description="Disordered" evidence="4">
    <location>
        <begin position="477"/>
        <end position="497"/>
    </location>
</feature>
<accession>A0A8K1FIS3</accession>
<dbReference type="Proteomes" id="UP000794436">
    <property type="component" value="Unassembled WGS sequence"/>
</dbReference>
<dbReference type="Pfam" id="PF11559">
    <property type="entry name" value="ADIP"/>
    <property type="match status" value="1"/>
</dbReference>
<evidence type="ECO:0000256" key="4">
    <source>
        <dbReference type="SAM" id="MobiDB-lite"/>
    </source>
</evidence>
<keyword evidence="2 3" id="KW-0175">Coiled coil</keyword>
<comment type="caution">
    <text evidence="5">The sequence shown here is derived from an EMBL/GenBank/DDBJ whole genome shotgun (WGS) entry which is preliminary data.</text>
</comment>
<feature type="region of interest" description="Disordered" evidence="4">
    <location>
        <begin position="1"/>
        <end position="20"/>
    </location>
</feature>
<sequence length="600" mass="68681">MTNMETLPPRTRRPGELVRTSSVLDHDATFQPSKRPRLSAGDALEVENEPPTSSVSLIERLMEEVSYCTWRLSREQPMDVNEKYLNEQLASAAIVGGEKQTQREREMTFENARVEFSTLWTLFQAGNDASKQEKTEKLMRDAMDVVSWLLVLRQQEMTRQHATMDALRVMEKGVERKQNQIQQLHENVEILKQQMAQQENMFHGREQALVKERKVLQNDKKQLEVLCAKLQGQESAYKAQLRRKDAEYERLKKSLQDAVQRSIKDQRGMTIGKPLNDARDRKQVAAHRVVQTHETLMTKRLINNLEQKRDELISENDKLATNFETLQRQVESISAQYKKAVQLFLAQRGNENNTEETAALARMPIDDFTPAPLKLGVKTNVPAYISQTLESLVTKVQVFERAMQAEIDYKARNPSEDLIAALKEKLEDAHAIIAEQDRLLQASLCTSVTALTMNDHDLGKGKSHGVGVDKENVDINSGKLNPTWRAPALSSSNRHPGMRRKRVETVIMEQWAEELEAEWQVVRRKQKHLDNERTLLQTEGIKLDEDRIAFELRNFAHFFGSDASKEPEEIDMDGFDVPTTPRTAAYLQSIGIRATRAPFA</sequence>
<dbReference type="AlphaFoldDB" id="A0A8K1FIS3"/>